<name>A0ABU4JYP9_9ACTN</name>
<dbReference type="Proteomes" id="UP001278571">
    <property type="component" value="Unassembled WGS sequence"/>
</dbReference>
<keyword evidence="1" id="KW-0808">Transferase</keyword>
<sequence length="59" mass="6537">EDEIDAAIQLALDTNDRPVVIDFVVSADAMVWPMVPQGVSNSYVQYARDHSPAFAEQED</sequence>
<accession>A0ABU4JYP9</accession>
<protein>
    <submittedName>
        <fullName evidence="1">Acetolactate synthase large subunit</fullName>
        <ecNumber evidence="1">2.2.1.6</ecNumber>
    </submittedName>
</protein>
<reference evidence="1 2" key="1">
    <citation type="submission" date="2023-10" db="EMBL/GenBank/DDBJ databases">
        <authorList>
            <person name="Wang X.X."/>
        </authorList>
    </citation>
    <scope>NUCLEOTIDE SEQUENCE [LARGE SCALE GENOMIC DNA]</scope>
    <source>
        <strain evidence="1 2">NBRC 12816</strain>
    </source>
</reference>
<keyword evidence="2" id="KW-1185">Reference proteome</keyword>
<dbReference type="SUPFAM" id="SSF52518">
    <property type="entry name" value="Thiamin diphosphate-binding fold (THDP-binding)"/>
    <property type="match status" value="1"/>
</dbReference>
<comment type="caution">
    <text evidence="1">The sequence shown here is derived from an EMBL/GenBank/DDBJ whole genome shotgun (WGS) entry which is preliminary data.</text>
</comment>
<feature type="non-terminal residue" evidence="1">
    <location>
        <position position="1"/>
    </location>
</feature>
<dbReference type="InterPro" id="IPR029061">
    <property type="entry name" value="THDP-binding"/>
</dbReference>
<gene>
    <name evidence="1" type="ORF">R2363_00230</name>
</gene>
<dbReference type="GO" id="GO:0003984">
    <property type="term" value="F:acetolactate synthase activity"/>
    <property type="evidence" value="ECO:0007669"/>
    <property type="project" value="UniProtKB-EC"/>
</dbReference>
<dbReference type="EMBL" id="JAWJZF010000047">
    <property type="protein sequence ID" value="MDX2290624.1"/>
    <property type="molecule type" value="Genomic_DNA"/>
</dbReference>
<dbReference type="EC" id="2.2.1.6" evidence="1"/>
<evidence type="ECO:0000313" key="2">
    <source>
        <dbReference type="Proteomes" id="UP001278571"/>
    </source>
</evidence>
<proteinExistence type="predicted"/>
<dbReference type="Gene3D" id="3.40.50.970">
    <property type="match status" value="1"/>
</dbReference>
<organism evidence="1 2">
    <name type="scientific">Streptomyces roseolus</name>
    <dbReference type="NCBI Taxonomy" id="67358"/>
    <lineage>
        <taxon>Bacteria</taxon>
        <taxon>Bacillati</taxon>
        <taxon>Actinomycetota</taxon>
        <taxon>Actinomycetes</taxon>
        <taxon>Kitasatosporales</taxon>
        <taxon>Streptomycetaceae</taxon>
        <taxon>Streptomyces</taxon>
    </lineage>
</organism>
<evidence type="ECO:0000313" key="1">
    <source>
        <dbReference type="EMBL" id="MDX2290624.1"/>
    </source>
</evidence>